<protein>
    <submittedName>
        <fullName evidence="1">Uncharacterized protein</fullName>
    </submittedName>
</protein>
<sequence>MSHIAGLAATQAKSQGKAALAARAQLHAARWSMQRTGSATGSRQLQATEPYLGCKRAVWRSSDRQRRAKPRRDTAEDSWMLTIAPVWLRSLSCLQEEVRHSDKPQRAQQRRGAGSFFDAFQLFVVTLSLAQACGAVSQCMLSPVTRCNVVSASVGQYGV</sequence>
<evidence type="ECO:0000313" key="2">
    <source>
        <dbReference type="Proteomes" id="UP000239563"/>
    </source>
</evidence>
<reference evidence="1 2" key="1">
    <citation type="submission" date="2017-02" db="EMBL/GenBank/DDBJ databases">
        <authorList>
            <person name="Peterson S.W."/>
        </authorList>
    </citation>
    <scope>NUCLEOTIDE SEQUENCE [LARGE SCALE GENOMIC DNA]</scope>
    <source>
        <strain evidence="1 2">SRS1_H2-8</strain>
    </source>
</reference>
<evidence type="ECO:0000313" key="1">
    <source>
        <dbReference type="EMBL" id="SJX63847.1"/>
    </source>
</evidence>
<organism evidence="1 2">
    <name type="scientific">Sporisorium reilianum f. sp. reilianum</name>
    <dbReference type="NCBI Taxonomy" id="72559"/>
    <lineage>
        <taxon>Eukaryota</taxon>
        <taxon>Fungi</taxon>
        <taxon>Dikarya</taxon>
        <taxon>Basidiomycota</taxon>
        <taxon>Ustilaginomycotina</taxon>
        <taxon>Ustilaginomycetes</taxon>
        <taxon>Ustilaginales</taxon>
        <taxon>Ustilaginaceae</taxon>
        <taxon>Sporisorium</taxon>
    </lineage>
</organism>
<name>A0A2N8UFU0_9BASI</name>
<accession>A0A2N8UFU0</accession>
<proteinExistence type="predicted"/>
<dbReference type="EMBL" id="LT795062">
    <property type="protein sequence ID" value="SJX63847.1"/>
    <property type="molecule type" value="Genomic_DNA"/>
</dbReference>
<dbReference type="Proteomes" id="UP000239563">
    <property type="component" value="Chromosome IX"/>
</dbReference>
<dbReference type="AlphaFoldDB" id="A0A2N8UFU0"/>
<gene>
    <name evidence="1" type="ORF">SRS1_00796</name>
</gene>